<accession>A0ABN7S7T4</accession>
<keyword evidence="2" id="KW-1185">Reference proteome</keyword>
<dbReference type="EMBL" id="OU015568">
    <property type="protein sequence ID" value="CAG5091769.1"/>
    <property type="molecule type" value="Genomic_DNA"/>
</dbReference>
<dbReference type="Proteomes" id="UP001158576">
    <property type="component" value="Chromosome PAR"/>
</dbReference>
<organism evidence="1 2">
    <name type="scientific">Oikopleura dioica</name>
    <name type="common">Tunicate</name>
    <dbReference type="NCBI Taxonomy" id="34765"/>
    <lineage>
        <taxon>Eukaryota</taxon>
        <taxon>Metazoa</taxon>
        <taxon>Chordata</taxon>
        <taxon>Tunicata</taxon>
        <taxon>Appendicularia</taxon>
        <taxon>Copelata</taxon>
        <taxon>Oikopleuridae</taxon>
        <taxon>Oikopleura</taxon>
    </lineage>
</organism>
<evidence type="ECO:0000313" key="2">
    <source>
        <dbReference type="Proteomes" id="UP001158576"/>
    </source>
</evidence>
<name>A0ABN7S7T4_OIKDI</name>
<protein>
    <submittedName>
        <fullName evidence="1">Oidioi.mRNA.OKI2018_I69.PAR.g13236.t1.cds</fullName>
    </submittedName>
</protein>
<reference evidence="1 2" key="1">
    <citation type="submission" date="2021-04" db="EMBL/GenBank/DDBJ databases">
        <authorList>
            <person name="Bliznina A."/>
        </authorList>
    </citation>
    <scope>NUCLEOTIDE SEQUENCE [LARGE SCALE GENOMIC DNA]</scope>
</reference>
<evidence type="ECO:0000313" key="1">
    <source>
        <dbReference type="EMBL" id="CAG5091769.1"/>
    </source>
</evidence>
<sequence length="286" mass="31232">MFRPAFFELLQIPANSVTDAVDALIEPLTKMLEYFVHVSSNSSGNLQIFSETYQILMRQIEVKEYLTDSVVGTLESLAKLLPESARGEAELIAKWAKVANIVFGFEIHFYGVLSEASLPPNYKFDYKLMELTGIFFNETTSRNIAEFIPDLIDYSPKLSALFLPAALAGSPGVGFFTDDGDYWPVLACESDKACSIWKIAQKPGFEDSRAARLTCDLSINKCVCADGFVDKNNDPMDGCEEKAGAGSDGESCYFGTCSDDASCESFQPGLRCGSNGCCECDPSSIS</sequence>
<proteinExistence type="predicted"/>
<gene>
    <name evidence="1" type="ORF">OKIOD_LOCUS4794</name>
</gene>